<dbReference type="OrthoDB" id="9804747at2"/>
<evidence type="ECO:0000256" key="1">
    <source>
        <dbReference type="PROSITE-ProRule" id="PRU00169"/>
    </source>
</evidence>
<feature type="modified residue" description="4-aspartylphosphate" evidence="1">
    <location>
        <position position="80"/>
    </location>
</feature>
<dbReference type="GO" id="GO:0071111">
    <property type="term" value="F:cyclic-guanylate-specific phosphodiesterase activity"/>
    <property type="evidence" value="ECO:0007669"/>
    <property type="project" value="UniProtKB-EC"/>
</dbReference>
<feature type="domain" description="Response regulatory" evidence="2">
    <location>
        <begin position="30"/>
        <end position="148"/>
    </location>
</feature>
<dbReference type="PANTHER" id="PTHR45228:SF4">
    <property type="entry name" value="LIPOPROTEIN"/>
    <property type="match status" value="1"/>
</dbReference>
<keyword evidence="5" id="KW-1185">Reference proteome</keyword>
<dbReference type="CDD" id="cd00077">
    <property type="entry name" value="HDc"/>
    <property type="match status" value="1"/>
</dbReference>
<dbReference type="SMART" id="SM00471">
    <property type="entry name" value="HDc"/>
    <property type="match status" value="1"/>
</dbReference>
<dbReference type="PROSITE" id="PS51832">
    <property type="entry name" value="HD_GYP"/>
    <property type="match status" value="1"/>
</dbReference>
<organism evidence="4 5">
    <name type="scientific">Stieleria varia</name>
    <dbReference type="NCBI Taxonomy" id="2528005"/>
    <lineage>
        <taxon>Bacteria</taxon>
        <taxon>Pseudomonadati</taxon>
        <taxon>Planctomycetota</taxon>
        <taxon>Planctomycetia</taxon>
        <taxon>Pirellulales</taxon>
        <taxon>Pirellulaceae</taxon>
        <taxon>Stieleria</taxon>
    </lineage>
</organism>
<dbReference type="RefSeq" id="WP_146518579.1">
    <property type="nucleotide sequence ID" value="NZ_CP151726.1"/>
</dbReference>
<evidence type="ECO:0000259" key="2">
    <source>
        <dbReference type="PROSITE" id="PS50110"/>
    </source>
</evidence>
<protein>
    <submittedName>
        <fullName evidence="4">Cyclic di-GMP phosphodiesterase response regulator RpfG</fullName>
        <ecNumber evidence="4">3.1.4.52</ecNumber>
    </submittedName>
</protein>
<accession>A0A5C6BA83</accession>
<dbReference type="InterPro" id="IPR011006">
    <property type="entry name" value="CheY-like_superfamily"/>
</dbReference>
<evidence type="ECO:0000313" key="5">
    <source>
        <dbReference type="Proteomes" id="UP000320176"/>
    </source>
</evidence>
<dbReference type="Proteomes" id="UP000320176">
    <property type="component" value="Unassembled WGS sequence"/>
</dbReference>
<dbReference type="InterPro" id="IPR037522">
    <property type="entry name" value="HD_GYP_dom"/>
</dbReference>
<dbReference type="EC" id="3.1.4.52" evidence="4"/>
<dbReference type="Gene3D" id="3.40.50.2300">
    <property type="match status" value="1"/>
</dbReference>
<dbReference type="SUPFAM" id="SSF52172">
    <property type="entry name" value="CheY-like"/>
    <property type="match status" value="1"/>
</dbReference>
<dbReference type="SUPFAM" id="SSF109604">
    <property type="entry name" value="HD-domain/PDEase-like"/>
    <property type="match status" value="1"/>
</dbReference>
<reference evidence="4 5" key="1">
    <citation type="submission" date="2019-02" db="EMBL/GenBank/DDBJ databases">
        <title>Deep-cultivation of Planctomycetes and their phenomic and genomic characterization uncovers novel biology.</title>
        <authorList>
            <person name="Wiegand S."/>
            <person name="Jogler M."/>
            <person name="Boedeker C."/>
            <person name="Pinto D."/>
            <person name="Vollmers J."/>
            <person name="Rivas-Marin E."/>
            <person name="Kohn T."/>
            <person name="Peeters S.H."/>
            <person name="Heuer A."/>
            <person name="Rast P."/>
            <person name="Oberbeckmann S."/>
            <person name="Bunk B."/>
            <person name="Jeske O."/>
            <person name="Meyerdierks A."/>
            <person name="Storesund J.E."/>
            <person name="Kallscheuer N."/>
            <person name="Luecker S."/>
            <person name="Lage O.M."/>
            <person name="Pohl T."/>
            <person name="Merkel B.J."/>
            <person name="Hornburger P."/>
            <person name="Mueller R.-W."/>
            <person name="Bruemmer F."/>
            <person name="Labrenz M."/>
            <person name="Spormann A.M."/>
            <person name="Op Den Camp H."/>
            <person name="Overmann J."/>
            <person name="Amann R."/>
            <person name="Jetten M.S.M."/>
            <person name="Mascher T."/>
            <person name="Medema M.H."/>
            <person name="Devos D.P."/>
            <person name="Kaster A.-K."/>
            <person name="Ovreas L."/>
            <person name="Rohde M."/>
            <person name="Galperin M.Y."/>
            <person name="Jogler C."/>
        </authorList>
    </citation>
    <scope>NUCLEOTIDE SEQUENCE [LARGE SCALE GENOMIC DNA]</scope>
    <source>
        <strain evidence="4 5">Pla52n</strain>
    </source>
</reference>
<sequence>METAELHSEIAQGIADTFSQAAADVEQKMRILIADGNATIRKLLRLGLCDESYEITEATTGTEALEKAMCRPEPHAILIDAQISGGLSGLAVCRKLKSDMQYRTIPVVILTTTGSNEEITEAVEAGADEFLSKPINRGELKIRLRSITRMHRGNTELIGAESVALSLARAVASKDGYSGGHVEQVANYAVAFGKKIGLDSSQLKMLRYGAILHNVGKIAIPDSILEKTGPLTPRERALFHQHPRVGCDICAPLKPLAPVLPIIRHHKEHFDGTGYPDGLRGDEIPINAQIVGIVDVYSALTNDRPFRRAKTHEEALEILRHRARQGIHDPKLVEKFCESIVEEHDKQTPPIMAPVETNREILQAVGSDPELI</sequence>
<dbReference type="EMBL" id="SJPN01000001">
    <property type="protein sequence ID" value="TWU08552.1"/>
    <property type="molecule type" value="Genomic_DNA"/>
</dbReference>
<name>A0A5C6BA83_9BACT</name>
<dbReference type="InterPro" id="IPR001789">
    <property type="entry name" value="Sig_transdc_resp-reg_receiver"/>
</dbReference>
<dbReference type="Pfam" id="PF13487">
    <property type="entry name" value="HD_5"/>
    <property type="match status" value="1"/>
</dbReference>
<dbReference type="GO" id="GO:0000160">
    <property type="term" value="P:phosphorelay signal transduction system"/>
    <property type="evidence" value="ECO:0007669"/>
    <property type="project" value="InterPro"/>
</dbReference>
<keyword evidence="4" id="KW-0378">Hydrolase</keyword>
<evidence type="ECO:0000259" key="3">
    <source>
        <dbReference type="PROSITE" id="PS51832"/>
    </source>
</evidence>
<dbReference type="PANTHER" id="PTHR45228">
    <property type="entry name" value="CYCLIC DI-GMP PHOSPHODIESTERASE TM_0186-RELATED"/>
    <property type="match status" value="1"/>
</dbReference>
<comment type="caution">
    <text evidence="4">The sequence shown here is derived from an EMBL/GenBank/DDBJ whole genome shotgun (WGS) entry which is preliminary data.</text>
</comment>
<dbReference type="InterPro" id="IPR052020">
    <property type="entry name" value="Cyclic_di-GMP/3'3'-cGAMP_PDE"/>
</dbReference>
<feature type="domain" description="HD-GYP" evidence="3">
    <location>
        <begin position="156"/>
        <end position="352"/>
    </location>
</feature>
<dbReference type="InterPro" id="IPR003607">
    <property type="entry name" value="HD/PDEase_dom"/>
</dbReference>
<dbReference type="PROSITE" id="PS50110">
    <property type="entry name" value="RESPONSE_REGULATORY"/>
    <property type="match status" value="1"/>
</dbReference>
<gene>
    <name evidence="4" type="primary">rpfG_4</name>
    <name evidence="4" type="ORF">Pla52n_11350</name>
</gene>
<dbReference type="Gene3D" id="1.10.3210.10">
    <property type="entry name" value="Hypothetical protein af1432"/>
    <property type="match status" value="1"/>
</dbReference>
<keyword evidence="1" id="KW-0597">Phosphoprotein</keyword>
<proteinExistence type="predicted"/>
<dbReference type="AlphaFoldDB" id="A0A5C6BA83"/>
<dbReference type="Pfam" id="PF00072">
    <property type="entry name" value="Response_reg"/>
    <property type="match status" value="1"/>
</dbReference>
<evidence type="ECO:0000313" key="4">
    <source>
        <dbReference type="EMBL" id="TWU08552.1"/>
    </source>
</evidence>
<dbReference type="SMART" id="SM00448">
    <property type="entry name" value="REC"/>
    <property type="match status" value="1"/>
</dbReference>